<evidence type="ECO:0000313" key="4">
    <source>
        <dbReference type="EMBL" id="KAF7506212.1"/>
    </source>
</evidence>
<dbReference type="SUPFAM" id="SSF48403">
    <property type="entry name" value="Ankyrin repeat"/>
    <property type="match status" value="1"/>
</dbReference>
<dbReference type="Pfam" id="PF12796">
    <property type="entry name" value="Ank_2"/>
    <property type="match status" value="2"/>
</dbReference>
<keyword evidence="5" id="KW-1185">Reference proteome</keyword>
<evidence type="ECO:0000313" key="5">
    <source>
        <dbReference type="Proteomes" id="UP000606974"/>
    </source>
</evidence>
<protein>
    <recommendedName>
        <fullName evidence="6">Fungal N-terminal domain-containing protein</fullName>
    </recommendedName>
</protein>
<feature type="repeat" description="ANK" evidence="3">
    <location>
        <begin position="263"/>
        <end position="295"/>
    </location>
</feature>
<sequence length="575" mass="61568">MDSRPMSTAGSSLVCLCANIAKAIRNVTDIYNAAPTTSSISAECSAISVTLMGTQSLLSQPHALLSRAISQSQLKEALKNAQNSCNSTLSWLEEEAGKCIGIQKAMEESPRTWSMRHLCNEGRIKGLLQQTQRQLTDINLLIAAAQRNSSSEIEQLLKTDTFIGDLIDIRDPIDTSSPSSPGGYSQAPWEQFDSDSKSICARTSTIRSGSSFRSGQSAPYSLLDGDTDAATVVSKSHLTPTQSDKTNKVPRSQKGSRFFKIFKSNTELHRAAKKGDPKKVKTLLDLGVDVNYEGSSGCTALHLATDCGHEAVVRVLLNNGADPEAKSSEGRTPLHSAARTGHTGVVRLLLEKGIDDKAKDPSGSTALHVAAYNGHESVVQILLEKYPFMEVSGPSGFTALHVAAFNGQSSVVRLLVEMGADLEARSDTGRTALQLAAEKGHEAVVRHLLRHGANIMAKDSFGRTALQGAVSNQHGVVAQLLLDKMVPDAHSHWQGQRDCGSGLLCELGAVEPTSKMPELDATDATTWSSRQVSNAPIYELPDSFPVAELDAGLRSSTSISRRMTPLANRKPARGT</sequence>
<gene>
    <name evidence="4" type="ORF">GJ744_012104</name>
</gene>
<dbReference type="InterPro" id="IPR036770">
    <property type="entry name" value="Ankyrin_rpt-contain_sf"/>
</dbReference>
<feature type="repeat" description="ANK" evidence="3">
    <location>
        <begin position="296"/>
        <end position="328"/>
    </location>
</feature>
<dbReference type="PANTHER" id="PTHR24198:SF165">
    <property type="entry name" value="ANKYRIN REPEAT-CONTAINING PROTEIN-RELATED"/>
    <property type="match status" value="1"/>
</dbReference>
<dbReference type="PANTHER" id="PTHR24198">
    <property type="entry name" value="ANKYRIN REPEAT AND PROTEIN KINASE DOMAIN-CONTAINING PROTEIN"/>
    <property type="match status" value="1"/>
</dbReference>
<feature type="repeat" description="ANK" evidence="3">
    <location>
        <begin position="362"/>
        <end position="385"/>
    </location>
</feature>
<dbReference type="SMART" id="SM00248">
    <property type="entry name" value="ANK"/>
    <property type="match status" value="7"/>
</dbReference>
<keyword evidence="2 3" id="KW-0040">ANK repeat</keyword>
<feature type="repeat" description="ANK" evidence="3">
    <location>
        <begin position="395"/>
        <end position="427"/>
    </location>
</feature>
<name>A0A8H7AFQ0_9EURO</name>
<comment type="caution">
    <text evidence="4">The sequence shown here is derived from an EMBL/GenBank/DDBJ whole genome shotgun (WGS) entry which is preliminary data.</text>
</comment>
<dbReference type="PROSITE" id="PS50088">
    <property type="entry name" value="ANK_REPEAT"/>
    <property type="match status" value="6"/>
</dbReference>
<dbReference type="AlphaFoldDB" id="A0A8H7AFQ0"/>
<feature type="repeat" description="ANK" evidence="3">
    <location>
        <begin position="329"/>
        <end position="361"/>
    </location>
</feature>
<dbReference type="Proteomes" id="UP000606974">
    <property type="component" value="Unassembled WGS sequence"/>
</dbReference>
<accession>A0A8H7AFQ0</accession>
<dbReference type="EMBL" id="JAACFV010000091">
    <property type="protein sequence ID" value="KAF7506212.1"/>
    <property type="molecule type" value="Genomic_DNA"/>
</dbReference>
<evidence type="ECO:0000256" key="1">
    <source>
        <dbReference type="ARBA" id="ARBA00022737"/>
    </source>
</evidence>
<dbReference type="InterPro" id="IPR002110">
    <property type="entry name" value="Ankyrin_rpt"/>
</dbReference>
<organism evidence="4 5">
    <name type="scientific">Endocarpon pusillum</name>
    <dbReference type="NCBI Taxonomy" id="364733"/>
    <lineage>
        <taxon>Eukaryota</taxon>
        <taxon>Fungi</taxon>
        <taxon>Dikarya</taxon>
        <taxon>Ascomycota</taxon>
        <taxon>Pezizomycotina</taxon>
        <taxon>Eurotiomycetes</taxon>
        <taxon>Chaetothyriomycetidae</taxon>
        <taxon>Verrucariales</taxon>
        <taxon>Verrucariaceae</taxon>
        <taxon>Endocarpon</taxon>
    </lineage>
</organism>
<evidence type="ECO:0000256" key="2">
    <source>
        <dbReference type="ARBA" id="ARBA00023043"/>
    </source>
</evidence>
<reference evidence="4" key="1">
    <citation type="submission" date="2020-02" db="EMBL/GenBank/DDBJ databases">
        <authorList>
            <person name="Palmer J.M."/>
        </authorList>
    </citation>
    <scope>NUCLEOTIDE SEQUENCE</scope>
    <source>
        <strain evidence="4">EPUS1.4</strain>
        <tissue evidence="4">Thallus</tissue>
    </source>
</reference>
<proteinExistence type="predicted"/>
<dbReference type="PRINTS" id="PR01415">
    <property type="entry name" value="ANKYRIN"/>
</dbReference>
<evidence type="ECO:0000256" key="3">
    <source>
        <dbReference type="PROSITE-ProRule" id="PRU00023"/>
    </source>
</evidence>
<dbReference type="PROSITE" id="PS50297">
    <property type="entry name" value="ANK_REP_REGION"/>
    <property type="match status" value="6"/>
</dbReference>
<dbReference type="OrthoDB" id="20872at2759"/>
<dbReference type="Gene3D" id="1.25.40.20">
    <property type="entry name" value="Ankyrin repeat-containing domain"/>
    <property type="match status" value="3"/>
</dbReference>
<feature type="repeat" description="ANK" evidence="3">
    <location>
        <begin position="428"/>
        <end position="460"/>
    </location>
</feature>
<dbReference type="Pfam" id="PF00023">
    <property type="entry name" value="Ank"/>
    <property type="match status" value="2"/>
</dbReference>
<keyword evidence="1" id="KW-0677">Repeat</keyword>
<evidence type="ECO:0008006" key="6">
    <source>
        <dbReference type="Google" id="ProtNLM"/>
    </source>
</evidence>